<feature type="region of interest" description="Disordered" evidence="4">
    <location>
        <begin position="408"/>
        <end position="519"/>
    </location>
</feature>
<evidence type="ECO:0000313" key="5">
    <source>
        <dbReference type="EMBL" id="JAC68892.1"/>
    </source>
</evidence>
<evidence type="ECO:0000256" key="4">
    <source>
        <dbReference type="SAM" id="MobiDB-lite"/>
    </source>
</evidence>
<reference evidence="5" key="1">
    <citation type="submission" date="2014-05" db="EMBL/GenBank/DDBJ databases">
        <title>The transcriptome of the halophilic microalga Tetraselmis sp. GSL018 isolated from the Great Salt Lake, Utah.</title>
        <authorList>
            <person name="Jinkerson R.E."/>
            <person name="D'Adamo S."/>
            <person name="Posewitz M.C."/>
        </authorList>
    </citation>
    <scope>NUCLEOTIDE SEQUENCE</scope>
    <source>
        <strain evidence="5">GSL018</strain>
    </source>
</reference>
<dbReference type="GO" id="GO:1990234">
    <property type="term" value="C:transferase complex"/>
    <property type="evidence" value="ECO:0007669"/>
    <property type="project" value="UniProtKB-ARBA"/>
</dbReference>
<dbReference type="InterPro" id="IPR001680">
    <property type="entry name" value="WD40_rpt"/>
</dbReference>
<evidence type="ECO:0000256" key="1">
    <source>
        <dbReference type="ARBA" id="ARBA00022574"/>
    </source>
</evidence>
<dbReference type="SMART" id="SM00320">
    <property type="entry name" value="WD40"/>
    <property type="match status" value="3"/>
</dbReference>
<dbReference type="PROSITE" id="PS50294">
    <property type="entry name" value="WD_REPEATS_REGION"/>
    <property type="match status" value="1"/>
</dbReference>
<dbReference type="PROSITE" id="PS50082">
    <property type="entry name" value="WD_REPEATS_2"/>
    <property type="match status" value="1"/>
</dbReference>
<evidence type="ECO:0000256" key="3">
    <source>
        <dbReference type="PROSITE-ProRule" id="PRU00221"/>
    </source>
</evidence>
<proteinExistence type="predicted"/>
<evidence type="ECO:0000256" key="2">
    <source>
        <dbReference type="ARBA" id="ARBA00022737"/>
    </source>
</evidence>
<feature type="repeat" description="WD" evidence="3">
    <location>
        <begin position="109"/>
        <end position="150"/>
    </location>
</feature>
<sequence>ETCLTCTRVDPYHSAYVAAADSDGLLYYLFLGQGGQPVTVASFELEFYSQGEGEGSSAPRSPVRRPWLSFSFLPSSDQRELLLCRCDSNKLLYTRLPTYSAPAEDVFHFGSHSGSITAFHAQAHGGRVMSGCRDGVVKLWSSLTGELLSSNSWAHHGQITAVCAGSGNKFVSSSSDGAVLVWDAEDSLTAVHSLSVACASAVTALEVFDAGGGPSAAASTVMPWRRRAGHSCFEGPEQGPSFLVAAGTSAGCVYAWAAADDPWVHGKGTTMCQVLSDHVARGGRVSSLCASADGRVLATGSTGPTRQAGRMLPDPSNQAAGAVRLYDTRGWRCREVLHVAEGPPTNLNFLQPESAALPGPARLLLVSPPWGGLQVLASWLDAAGDADAANGPSLDAGAGRPRAEGLIPAEESEDAPRSRPPPGPTFAGGPRLQDVAPRPRAADFPRASMQFPGEGSYPAGGAGAGDIGRDPLLPHGADGPASTREEPRGGIRGPRTPLRAAAPQQSPAGPGRGRCCCHP</sequence>
<name>A0A061R7H2_9CHLO</name>
<dbReference type="InterPro" id="IPR036322">
    <property type="entry name" value="WD40_repeat_dom_sf"/>
</dbReference>
<dbReference type="PANTHER" id="PTHR22847:SF637">
    <property type="entry name" value="WD REPEAT DOMAIN 5B"/>
    <property type="match status" value="1"/>
</dbReference>
<dbReference type="EMBL" id="GBEZ01017437">
    <property type="protein sequence ID" value="JAC68892.1"/>
    <property type="molecule type" value="Transcribed_RNA"/>
</dbReference>
<feature type="non-terminal residue" evidence="5">
    <location>
        <position position="1"/>
    </location>
</feature>
<accession>A0A061R7H2</accession>
<keyword evidence="2" id="KW-0677">Repeat</keyword>
<gene>
    <name evidence="5" type="ORF">TSPGSL018_7674</name>
</gene>
<protein>
    <submittedName>
        <fullName evidence="5">Uncharacterized protein</fullName>
    </submittedName>
</protein>
<dbReference type="Gene3D" id="2.130.10.10">
    <property type="entry name" value="YVTN repeat-like/Quinoprotein amine dehydrogenase"/>
    <property type="match status" value="2"/>
</dbReference>
<organism evidence="5">
    <name type="scientific">Tetraselmis sp. GSL018</name>
    <dbReference type="NCBI Taxonomy" id="582737"/>
    <lineage>
        <taxon>Eukaryota</taxon>
        <taxon>Viridiplantae</taxon>
        <taxon>Chlorophyta</taxon>
        <taxon>core chlorophytes</taxon>
        <taxon>Chlorodendrophyceae</taxon>
        <taxon>Chlorodendrales</taxon>
        <taxon>Chlorodendraceae</taxon>
        <taxon>Tetraselmis</taxon>
    </lineage>
</organism>
<dbReference type="SUPFAM" id="SSF50978">
    <property type="entry name" value="WD40 repeat-like"/>
    <property type="match status" value="1"/>
</dbReference>
<keyword evidence="1 3" id="KW-0853">WD repeat</keyword>
<dbReference type="InterPro" id="IPR015943">
    <property type="entry name" value="WD40/YVTN_repeat-like_dom_sf"/>
</dbReference>
<dbReference type="AlphaFoldDB" id="A0A061R7H2"/>
<feature type="compositionally biased region" description="Low complexity" evidence="4">
    <location>
        <begin position="493"/>
        <end position="509"/>
    </location>
</feature>
<dbReference type="Pfam" id="PF00400">
    <property type="entry name" value="WD40"/>
    <property type="match status" value="3"/>
</dbReference>
<dbReference type="PANTHER" id="PTHR22847">
    <property type="entry name" value="WD40 REPEAT PROTEIN"/>
    <property type="match status" value="1"/>
</dbReference>
<feature type="compositionally biased region" description="Low complexity" evidence="4">
    <location>
        <begin position="436"/>
        <end position="447"/>
    </location>
</feature>